<reference evidence="2 3" key="1">
    <citation type="submission" date="2021-02" db="EMBL/GenBank/DDBJ databases">
        <title>Variation within the Batrachochytrium salamandrivorans European outbreak.</title>
        <authorList>
            <person name="Kelly M."/>
            <person name="Pasmans F."/>
            <person name="Shea T.P."/>
            <person name="Munoz J.F."/>
            <person name="Carranza S."/>
            <person name="Cuomo C.A."/>
            <person name="Martel A."/>
        </authorList>
    </citation>
    <scope>NUCLEOTIDE SEQUENCE [LARGE SCALE GENOMIC DNA]</scope>
    <source>
        <strain evidence="2 3">AMFP18/2</strain>
    </source>
</reference>
<name>A0ABQ8F6H8_9FUNG</name>
<evidence type="ECO:0000256" key="1">
    <source>
        <dbReference type="SAM" id="MobiDB-lite"/>
    </source>
</evidence>
<evidence type="ECO:0000313" key="2">
    <source>
        <dbReference type="EMBL" id="KAH6593092.1"/>
    </source>
</evidence>
<dbReference type="Proteomes" id="UP001648503">
    <property type="component" value="Unassembled WGS sequence"/>
</dbReference>
<sequence length="731" mass="81254">MSSTFLTAKTESFYELCEPDTLEDPGVVRDNSSQCHVQSEHAPLDTNRRFESSNPSEAYQFKRRFRYGATAMAPSITDPADSVGIRLTVNSAFPKQETSGSHITTLHHLFGEVEQTLDSKDNSVRHKECDLFTRLDFAEILDGVLEKLQQPPYTPILATQPTTEGQEITLDPGLPASESGIDGDASTKLHGDQKANLLDTVKASLNPSIESSHGGLEIKVKIQAQVITELGRRIDRLQKQSIHSIEQNALLIRERDVAVQSRNDLLALLGQANKNMNVQPSTHHSSDDKNATDIHELQFTTHVPSDNACGPIDTPSYTLRPRKVPPDYHIHFVEREYFNQDDIVRSALADFNKRKTINASPNKPEDDPSPASVFDAAQLATHPISKERLVPVKDAPNGSISTCVDRDIVRYTSNMLSIKKRWIPPTTIGVGLKSSANTNEPPNIRKGRPSKISITPYHPKRFDILVQQATHYPAASIKGITTRATELFEADSHSKHLQLLQDRLDSITSLLYECIDVLAEEQRHTRHWKAQCKTLTKRLEDTHVLLDPHQRGSTQSHTKRQVGVGVGALLPQSRSITTDFVENCDQDQRRLRVLNACGSTCDSKELFDHIASAAIFKQSHQRADCLVKKGERHSSRSASHPRRVTQDQSKSSKLTSDNKLDPLSQPSYASSLNPVNHMDPIDSGNEEIRTTLLKGHTNEYGGPSLPQMVKPAPLVRALPAKRISIFIPSAK</sequence>
<keyword evidence="3" id="KW-1185">Reference proteome</keyword>
<comment type="caution">
    <text evidence="2">The sequence shown here is derived from an EMBL/GenBank/DDBJ whole genome shotgun (WGS) entry which is preliminary data.</text>
</comment>
<feature type="compositionally biased region" description="Polar residues" evidence="1">
    <location>
        <begin position="646"/>
        <end position="657"/>
    </location>
</feature>
<accession>A0ABQ8F6H8</accession>
<proteinExistence type="predicted"/>
<gene>
    <name evidence="2" type="ORF">BASA50_007613</name>
</gene>
<organism evidence="2 3">
    <name type="scientific">Batrachochytrium salamandrivorans</name>
    <dbReference type="NCBI Taxonomy" id="1357716"/>
    <lineage>
        <taxon>Eukaryota</taxon>
        <taxon>Fungi</taxon>
        <taxon>Fungi incertae sedis</taxon>
        <taxon>Chytridiomycota</taxon>
        <taxon>Chytridiomycota incertae sedis</taxon>
        <taxon>Chytridiomycetes</taxon>
        <taxon>Rhizophydiales</taxon>
        <taxon>Rhizophydiales incertae sedis</taxon>
        <taxon>Batrachochytrium</taxon>
    </lineage>
</organism>
<protein>
    <recommendedName>
        <fullName evidence="4">Cep57 centrosome microtubule-binding domain-containing protein</fullName>
    </recommendedName>
</protein>
<feature type="compositionally biased region" description="Polar residues" evidence="1">
    <location>
        <begin position="664"/>
        <end position="674"/>
    </location>
</feature>
<evidence type="ECO:0008006" key="4">
    <source>
        <dbReference type="Google" id="ProtNLM"/>
    </source>
</evidence>
<evidence type="ECO:0000313" key="3">
    <source>
        <dbReference type="Proteomes" id="UP001648503"/>
    </source>
</evidence>
<feature type="region of interest" description="Disordered" evidence="1">
    <location>
        <begin position="627"/>
        <end position="683"/>
    </location>
</feature>
<dbReference type="EMBL" id="JAFCIX010000361">
    <property type="protein sequence ID" value="KAH6593092.1"/>
    <property type="molecule type" value="Genomic_DNA"/>
</dbReference>